<evidence type="ECO:0000313" key="1">
    <source>
        <dbReference type="EMBL" id="CAB5497698.1"/>
    </source>
</evidence>
<organism evidence="1 2">
    <name type="scientific">Bathymodiolus thermophilus thioautotrophic gill symbiont</name>
    <dbReference type="NCBI Taxonomy" id="2360"/>
    <lineage>
        <taxon>Bacteria</taxon>
        <taxon>Pseudomonadati</taxon>
        <taxon>Pseudomonadota</taxon>
        <taxon>Gammaproteobacteria</taxon>
        <taxon>sulfur-oxidizing symbionts</taxon>
    </lineage>
</organism>
<accession>A0ABM8M5A4</accession>
<keyword evidence="2" id="KW-1185">Reference proteome</keyword>
<evidence type="ECO:0008006" key="3">
    <source>
        <dbReference type="Google" id="ProtNLM"/>
    </source>
</evidence>
<sequence length="58" mass="6830">AKQKGLKTSEEFKQEQQQALRDKTDKYLKSLSADEMKKLYKDSYDDSCYFIKIGTKTE</sequence>
<dbReference type="Proteomes" id="UP000626656">
    <property type="component" value="Unassembled WGS sequence"/>
</dbReference>
<feature type="non-terminal residue" evidence="1">
    <location>
        <position position="1"/>
    </location>
</feature>
<evidence type="ECO:0000313" key="2">
    <source>
        <dbReference type="Proteomes" id="UP000626656"/>
    </source>
</evidence>
<comment type="caution">
    <text evidence="1">The sequence shown here is derived from an EMBL/GenBank/DDBJ whole genome shotgun (WGS) entry which is preliminary data.</text>
</comment>
<proteinExistence type="predicted"/>
<name>A0ABM8M5A4_9GAMM</name>
<protein>
    <recommendedName>
        <fullName evidence="3">Peptidylprolyl isomerase</fullName>
    </recommendedName>
</protein>
<reference evidence="1 2" key="1">
    <citation type="submission" date="2020-05" db="EMBL/GenBank/DDBJ databases">
        <authorList>
            <person name="Petersen J."/>
            <person name="Sayavedra L."/>
        </authorList>
    </citation>
    <scope>NUCLEOTIDE SEQUENCE [LARGE SCALE GENOMIC DNA]</scope>
    <source>
        <strain evidence="1">B azoricus SOX ET2 1586I</strain>
    </source>
</reference>
<gene>
    <name evidence="1" type="ORF">AZO1586I_219</name>
</gene>
<dbReference type="EMBL" id="CAHJWF010000052">
    <property type="protein sequence ID" value="CAB5497698.1"/>
    <property type="molecule type" value="Genomic_DNA"/>
</dbReference>